<evidence type="ECO:0000256" key="2">
    <source>
        <dbReference type="ARBA" id="ARBA00023186"/>
    </source>
</evidence>
<evidence type="ECO:0000256" key="3">
    <source>
        <dbReference type="ARBA" id="ARBA00023242"/>
    </source>
</evidence>
<name>A0A843UEC5_COLES</name>
<dbReference type="Proteomes" id="UP000652761">
    <property type="component" value="Unassembled WGS sequence"/>
</dbReference>
<keyword evidence="2" id="KW-0143">Chaperone</keyword>
<dbReference type="InterPro" id="IPR037647">
    <property type="entry name" value="HIRIP3"/>
</dbReference>
<dbReference type="Pfam" id="PF09649">
    <property type="entry name" value="CHZ"/>
    <property type="match status" value="1"/>
</dbReference>
<proteinExistence type="predicted"/>
<feature type="domain" description="Histone chaperone" evidence="5">
    <location>
        <begin position="97"/>
        <end position="132"/>
    </location>
</feature>
<dbReference type="EMBL" id="NMUH01000462">
    <property type="protein sequence ID" value="MQL79553.1"/>
    <property type="molecule type" value="Genomic_DNA"/>
</dbReference>
<evidence type="ECO:0000256" key="4">
    <source>
        <dbReference type="SAM" id="MobiDB-lite"/>
    </source>
</evidence>
<keyword evidence="7" id="KW-1185">Reference proteome</keyword>
<keyword evidence="3" id="KW-0539">Nucleus</keyword>
<dbReference type="PANTHER" id="PTHR15410">
    <property type="entry name" value="HIRA-INTERACTING PROTEIN 3"/>
    <property type="match status" value="1"/>
</dbReference>
<comment type="caution">
    <text evidence="6">The sequence shown here is derived from an EMBL/GenBank/DDBJ whole genome shotgun (WGS) entry which is preliminary data.</text>
</comment>
<sequence length="171" mass="19124">MEVEMEECCVVELEGWETPKRVECRIPVAFLCPPPPLRKKPIAAARRRGPPKNGYFQPPDLELLFALAPRREASCACFFSLLMFIFPIQIKAVRKKKERAKELEGIDLSNIVSSTRRRTTSSFVIPPPKPEASSESDEEDDDEDNEDSDDGNNDSGVSSEGNDEGMGYQSV</sequence>
<evidence type="ECO:0000313" key="7">
    <source>
        <dbReference type="Proteomes" id="UP000652761"/>
    </source>
</evidence>
<evidence type="ECO:0000256" key="1">
    <source>
        <dbReference type="ARBA" id="ARBA00004123"/>
    </source>
</evidence>
<feature type="region of interest" description="Disordered" evidence="4">
    <location>
        <begin position="117"/>
        <end position="171"/>
    </location>
</feature>
<feature type="compositionally biased region" description="Acidic residues" evidence="4">
    <location>
        <begin position="134"/>
        <end position="152"/>
    </location>
</feature>
<dbReference type="AlphaFoldDB" id="A0A843UEC5"/>
<dbReference type="InterPro" id="IPR019098">
    <property type="entry name" value="Histone_chaperone_domain_CHZ"/>
</dbReference>
<dbReference type="PANTHER" id="PTHR15410:SF2">
    <property type="entry name" value="HIRA-INTERACTING PROTEIN 3"/>
    <property type="match status" value="1"/>
</dbReference>
<dbReference type="SMART" id="SM01082">
    <property type="entry name" value="CHZ"/>
    <property type="match status" value="1"/>
</dbReference>
<comment type="subcellular location">
    <subcellularLocation>
        <location evidence="1">Nucleus</location>
    </subcellularLocation>
</comment>
<evidence type="ECO:0000259" key="5">
    <source>
        <dbReference type="SMART" id="SM01082"/>
    </source>
</evidence>
<dbReference type="OrthoDB" id="650965at2759"/>
<evidence type="ECO:0000313" key="6">
    <source>
        <dbReference type="EMBL" id="MQL79553.1"/>
    </source>
</evidence>
<protein>
    <recommendedName>
        <fullName evidence="5">Histone chaperone domain-containing protein</fullName>
    </recommendedName>
</protein>
<accession>A0A843UEC5</accession>
<gene>
    <name evidence="6" type="ORF">Taro_011989</name>
</gene>
<organism evidence="6 7">
    <name type="scientific">Colocasia esculenta</name>
    <name type="common">Wild taro</name>
    <name type="synonym">Arum esculentum</name>
    <dbReference type="NCBI Taxonomy" id="4460"/>
    <lineage>
        <taxon>Eukaryota</taxon>
        <taxon>Viridiplantae</taxon>
        <taxon>Streptophyta</taxon>
        <taxon>Embryophyta</taxon>
        <taxon>Tracheophyta</taxon>
        <taxon>Spermatophyta</taxon>
        <taxon>Magnoliopsida</taxon>
        <taxon>Liliopsida</taxon>
        <taxon>Araceae</taxon>
        <taxon>Aroideae</taxon>
        <taxon>Colocasieae</taxon>
        <taxon>Colocasia</taxon>
    </lineage>
</organism>
<dbReference type="GO" id="GO:0005634">
    <property type="term" value="C:nucleus"/>
    <property type="evidence" value="ECO:0007669"/>
    <property type="project" value="UniProtKB-SubCell"/>
</dbReference>
<reference evidence="6" key="1">
    <citation type="submission" date="2017-07" db="EMBL/GenBank/DDBJ databases">
        <title>Taro Niue Genome Assembly and Annotation.</title>
        <authorList>
            <person name="Atibalentja N."/>
            <person name="Keating K."/>
            <person name="Fields C.J."/>
        </authorList>
    </citation>
    <scope>NUCLEOTIDE SEQUENCE</scope>
    <source>
        <strain evidence="6">Niue_2</strain>
        <tissue evidence="6">Leaf</tissue>
    </source>
</reference>